<dbReference type="KEGG" id="aob:I6H46_02150"/>
<evidence type="ECO:0000313" key="1">
    <source>
        <dbReference type="EMBL" id="QQN56442.1"/>
    </source>
</evidence>
<accession>A0A7T7ZVU1</accession>
<sequence length="70" mass="8158">MKILFYINTLGKGGAERVVTNLANQFADENNTIILVTSYKVEKEYKTNSNVKRICLEDYKNLQKIRFLKI</sequence>
<proteinExistence type="predicted"/>
<dbReference type="SUPFAM" id="SSF53756">
    <property type="entry name" value="UDP-Glycosyltransferase/glycogen phosphorylase"/>
    <property type="match status" value="1"/>
</dbReference>
<protein>
    <recommendedName>
        <fullName evidence="3">Glycosyltransferase subfamily 4-like N-terminal domain-containing protein</fullName>
    </recommendedName>
</protein>
<reference evidence="1 2" key="1">
    <citation type="submission" date="2020-12" db="EMBL/GenBank/DDBJ databases">
        <title>FDA dAtabase for Regulatory Grade micrObial Sequences (FDA-ARGOS): Supporting development and validation of Infectious Disease Dx tests.</title>
        <authorList>
            <person name="Sproer C."/>
            <person name="Gronow S."/>
            <person name="Severitt S."/>
            <person name="Schroder I."/>
            <person name="Tallon L."/>
            <person name="Sadzewicz L."/>
            <person name="Zhao X."/>
            <person name="Boylan J."/>
            <person name="Ott S."/>
            <person name="Bowen H."/>
            <person name="Vavikolanu K."/>
            <person name="Mehta A."/>
            <person name="Aluvathingal J."/>
            <person name="Nadendla S."/>
            <person name="Lowell S."/>
            <person name="Myers T."/>
            <person name="Yan Y."/>
            <person name="Sichtig H."/>
        </authorList>
    </citation>
    <scope>NUCLEOTIDE SEQUENCE [LARGE SCALE GENOMIC DNA]</scope>
    <source>
        <strain evidence="1 2">FDAARGOS_989</strain>
    </source>
</reference>
<dbReference type="Proteomes" id="UP000595871">
    <property type="component" value="Chromosome"/>
</dbReference>
<dbReference type="AlphaFoldDB" id="A0A7T7ZVU1"/>
<dbReference type="Gene3D" id="3.40.50.2000">
    <property type="entry name" value="Glycogen Phosphorylase B"/>
    <property type="match status" value="1"/>
</dbReference>
<organism evidence="1 2">
    <name type="scientific">Anaerococcus obesiensis</name>
    <dbReference type="NCBI Taxonomy" id="1287640"/>
    <lineage>
        <taxon>Bacteria</taxon>
        <taxon>Bacillati</taxon>
        <taxon>Bacillota</taxon>
        <taxon>Tissierellia</taxon>
        <taxon>Tissierellales</taxon>
        <taxon>Peptoniphilaceae</taxon>
        <taxon>Anaerococcus</taxon>
    </lineage>
</organism>
<name>A0A7T7ZVU1_9FIRM</name>
<gene>
    <name evidence="1" type="ORF">I6H46_02150</name>
</gene>
<dbReference type="EMBL" id="CP067016">
    <property type="protein sequence ID" value="QQN56442.1"/>
    <property type="molecule type" value="Genomic_DNA"/>
</dbReference>
<dbReference type="RefSeq" id="WP_200226061.1">
    <property type="nucleotide sequence ID" value="NZ_CP067016.1"/>
</dbReference>
<keyword evidence="2" id="KW-1185">Reference proteome</keyword>
<evidence type="ECO:0008006" key="3">
    <source>
        <dbReference type="Google" id="ProtNLM"/>
    </source>
</evidence>
<evidence type="ECO:0000313" key="2">
    <source>
        <dbReference type="Proteomes" id="UP000595871"/>
    </source>
</evidence>